<reference evidence="4" key="3">
    <citation type="submission" date="2018-01" db="EMBL/GenBank/DDBJ databases">
        <authorList>
            <person name="Gaut B.S."/>
            <person name="Morton B.R."/>
            <person name="Clegg M.T."/>
            <person name="Duvall M.R."/>
        </authorList>
    </citation>
    <scope>NUCLEOTIDE SEQUENCE</scope>
    <source>
        <strain evidence="4">ATCC BAA-2683</strain>
    </source>
</reference>
<dbReference type="InterPro" id="IPR006016">
    <property type="entry name" value="UspA"/>
</dbReference>
<dbReference type="AlphaFoldDB" id="A0A1S1NGM9"/>
<reference evidence="4 6" key="2">
    <citation type="journal article" date="2017" name="Int. J. Syst. Evol. Microbiol.">
        <title>Mycobacterium talmoniae sp. nov., a slowly growing mycobacterium isolated from human respiratory samples.</title>
        <authorList>
            <person name="Davidson R.M."/>
            <person name="DeGroote M.A."/>
            <person name="Marola J.L."/>
            <person name="Buss S."/>
            <person name="Jones V."/>
            <person name="McNeil M.R."/>
            <person name="Freifeld A.G."/>
            <person name="Elaine Epperson L."/>
            <person name="Hasan N.A."/>
            <person name="Jackson M."/>
            <person name="Iwen P.C."/>
            <person name="Salfinger M."/>
            <person name="Strong M."/>
        </authorList>
    </citation>
    <scope>NUCLEOTIDE SEQUENCE [LARGE SCALE GENOMIC DNA]</scope>
    <source>
        <strain evidence="4 6">ATCC BAA-2683</strain>
    </source>
</reference>
<dbReference type="Gene3D" id="3.40.50.620">
    <property type="entry name" value="HUPs"/>
    <property type="match status" value="2"/>
</dbReference>
<dbReference type="InterPro" id="IPR006015">
    <property type="entry name" value="Universal_stress_UspA"/>
</dbReference>
<comment type="caution">
    <text evidence="3">The sequence shown here is derived from an EMBL/GenBank/DDBJ whole genome shotgun (WGS) entry which is preliminary data.</text>
</comment>
<evidence type="ECO:0000256" key="1">
    <source>
        <dbReference type="ARBA" id="ARBA00008791"/>
    </source>
</evidence>
<evidence type="ECO:0000313" key="6">
    <source>
        <dbReference type="Proteomes" id="UP000238296"/>
    </source>
</evidence>
<dbReference type="Pfam" id="PF00582">
    <property type="entry name" value="Usp"/>
    <property type="match status" value="1"/>
</dbReference>
<gene>
    <name evidence="3" type="ORF">BKN37_17125</name>
    <name evidence="4" type="ORF">C1Y40_04006</name>
</gene>
<proteinExistence type="inferred from homology"/>
<dbReference type="PRINTS" id="PR01438">
    <property type="entry name" value="UNVRSLSTRESS"/>
</dbReference>
<dbReference type="RefSeq" id="WP_071028006.1">
    <property type="nucleotide sequence ID" value="NZ_MLQM01000100.1"/>
</dbReference>
<name>A0A1S1NGM9_9MYCO</name>
<reference evidence="3 5" key="1">
    <citation type="submission" date="2016-10" db="EMBL/GenBank/DDBJ databases">
        <title>Genome sequence of Mycobacterium talmonii.</title>
        <authorList>
            <person name="Greninger A.L."/>
            <person name="Elliott B."/>
            <person name="Vasireddy S."/>
            <person name="Vasireddy R."/>
        </authorList>
    </citation>
    <scope>NUCLEOTIDE SEQUENCE [LARGE SCALE GENOMIC DNA]</scope>
    <source>
        <strain evidence="3">MO-5499</strain>
        <strain evidence="5">NE-TNMC-100812</strain>
    </source>
</reference>
<dbReference type="InterPro" id="IPR014729">
    <property type="entry name" value="Rossmann-like_a/b/a_fold"/>
</dbReference>
<dbReference type="EMBL" id="MLQM01000100">
    <property type="protein sequence ID" value="OHV01313.1"/>
    <property type="molecule type" value="Genomic_DNA"/>
</dbReference>
<keyword evidence="5" id="KW-1185">Reference proteome</keyword>
<evidence type="ECO:0000259" key="2">
    <source>
        <dbReference type="Pfam" id="PF00582"/>
    </source>
</evidence>
<feature type="domain" description="UspA" evidence="2">
    <location>
        <begin position="10"/>
        <end position="137"/>
    </location>
</feature>
<comment type="similarity">
    <text evidence="1">Belongs to the universal stress protein A family.</text>
</comment>
<dbReference type="Proteomes" id="UP000179734">
    <property type="component" value="Unassembled WGS sequence"/>
</dbReference>
<dbReference type="Proteomes" id="UP000238296">
    <property type="component" value="Unassembled WGS sequence"/>
</dbReference>
<sequence>MGDVYFGPSVVVGIDGSKAAVHAAVWAIDEAVSRDIPLRLVYVIDPRDLGGAEADHSTFGVARAALHEALRAVEASGAQLKVDTDVVTGHPVTKLAEESRWASMVCVGSIGVKHACRGLGSVAAALVDLACCPVAVIDQAAHRTRTPNAGIVAEVDNGVVLRHAFEEARLRGAPLRIVSCRRAEPRANADTSRLMHAHLNRRIAPWVRRYPEVPVETVVVNGSVCRYLAAHPESVQLFVSGPRGHQCDVVRPDLVDCSLLSVPGSRL</sequence>
<organism evidence="3 5">
    <name type="scientific">Mycobacterium talmoniae</name>
    <dbReference type="NCBI Taxonomy" id="1858794"/>
    <lineage>
        <taxon>Bacteria</taxon>
        <taxon>Bacillati</taxon>
        <taxon>Actinomycetota</taxon>
        <taxon>Actinomycetes</taxon>
        <taxon>Mycobacteriales</taxon>
        <taxon>Mycobacteriaceae</taxon>
        <taxon>Mycobacterium</taxon>
    </lineage>
</organism>
<evidence type="ECO:0000313" key="3">
    <source>
        <dbReference type="EMBL" id="OHV01313.1"/>
    </source>
</evidence>
<dbReference type="EMBL" id="PPEA01000583">
    <property type="protein sequence ID" value="PQM45831.1"/>
    <property type="molecule type" value="Genomic_DNA"/>
</dbReference>
<dbReference type="PANTHER" id="PTHR46268:SF6">
    <property type="entry name" value="UNIVERSAL STRESS PROTEIN UP12"/>
    <property type="match status" value="1"/>
</dbReference>
<dbReference type="SUPFAM" id="SSF52402">
    <property type="entry name" value="Adenine nucleotide alpha hydrolases-like"/>
    <property type="match status" value="2"/>
</dbReference>
<dbReference type="PANTHER" id="PTHR46268">
    <property type="entry name" value="STRESS RESPONSE PROTEIN NHAX"/>
    <property type="match status" value="1"/>
</dbReference>
<accession>A0A1S1NGM9</accession>
<evidence type="ECO:0000313" key="5">
    <source>
        <dbReference type="Proteomes" id="UP000179734"/>
    </source>
</evidence>
<protein>
    <submittedName>
        <fullName evidence="4">Universal stress protein</fullName>
    </submittedName>
</protein>
<evidence type="ECO:0000313" key="4">
    <source>
        <dbReference type="EMBL" id="PQM45831.1"/>
    </source>
</evidence>